<evidence type="ECO:0000313" key="5">
    <source>
        <dbReference type="EMBL" id="CAH1785473.1"/>
    </source>
</evidence>
<protein>
    <submittedName>
        <fullName evidence="5">Uncharacterized protein</fullName>
    </submittedName>
</protein>
<accession>A0A8J1Y2X0</accession>
<dbReference type="Pfam" id="PF19036">
    <property type="entry name" value="Fuz_longin_1"/>
    <property type="match status" value="1"/>
</dbReference>
<dbReference type="InterPro" id="IPR043971">
    <property type="entry name" value="FUZ/MON1/HPS1_longin_2"/>
</dbReference>
<organism evidence="5 6">
    <name type="scientific">Owenia fusiformis</name>
    <name type="common">Polychaete worm</name>
    <dbReference type="NCBI Taxonomy" id="6347"/>
    <lineage>
        <taxon>Eukaryota</taxon>
        <taxon>Metazoa</taxon>
        <taxon>Spiralia</taxon>
        <taxon>Lophotrochozoa</taxon>
        <taxon>Annelida</taxon>
        <taxon>Polychaeta</taxon>
        <taxon>Sedentaria</taxon>
        <taxon>Canalipalpata</taxon>
        <taxon>Sabellida</taxon>
        <taxon>Oweniida</taxon>
        <taxon>Oweniidae</taxon>
        <taxon>Owenia</taxon>
    </lineage>
</organism>
<evidence type="ECO:0000256" key="2">
    <source>
        <dbReference type="ARBA" id="ARBA00008550"/>
    </source>
</evidence>
<reference evidence="5" key="1">
    <citation type="submission" date="2022-03" db="EMBL/GenBank/DDBJ databases">
        <authorList>
            <person name="Martin C."/>
        </authorList>
    </citation>
    <scope>NUCLEOTIDE SEQUENCE</scope>
</reference>
<dbReference type="Pfam" id="PF19037">
    <property type="entry name" value="Fuz_longin_2"/>
    <property type="match status" value="1"/>
</dbReference>
<keyword evidence="6" id="KW-1185">Reference proteome</keyword>
<dbReference type="InterPro" id="IPR043970">
    <property type="entry name" value="FUZ/MON1/HPS1_longin_3"/>
</dbReference>
<dbReference type="EMBL" id="CAIIXF020000006">
    <property type="protein sequence ID" value="CAH1785473.1"/>
    <property type="molecule type" value="Genomic_DNA"/>
</dbReference>
<dbReference type="GO" id="GO:0016192">
    <property type="term" value="P:vesicle-mediated transport"/>
    <property type="evidence" value="ECO:0007669"/>
    <property type="project" value="InterPro"/>
</dbReference>
<evidence type="ECO:0000313" key="6">
    <source>
        <dbReference type="Proteomes" id="UP000749559"/>
    </source>
</evidence>
<dbReference type="AlphaFoldDB" id="A0A8J1Y2X0"/>
<evidence type="ECO:0000256" key="1">
    <source>
        <dbReference type="ARBA" id="ARBA00004245"/>
    </source>
</evidence>
<proteinExistence type="inferred from homology"/>
<dbReference type="Pfam" id="PF19038">
    <property type="entry name" value="Fuz_longin_3"/>
    <property type="match status" value="1"/>
</dbReference>
<evidence type="ECO:0000256" key="4">
    <source>
        <dbReference type="ARBA" id="ARBA00023212"/>
    </source>
</evidence>
<comment type="caution">
    <text evidence="5">The sequence shown here is derived from an EMBL/GenBank/DDBJ whole genome shotgun (WGS) entry which is preliminary data.</text>
</comment>
<dbReference type="Proteomes" id="UP000749559">
    <property type="component" value="Unassembled WGS sequence"/>
</dbReference>
<dbReference type="PANTHER" id="PTHR13559">
    <property type="entry name" value="INTRACELLULAR TRAFFIC PROTEIN-RELATED"/>
    <property type="match status" value="1"/>
</dbReference>
<keyword evidence="3" id="KW-0963">Cytoplasm</keyword>
<keyword evidence="4" id="KW-0206">Cytoskeleton</keyword>
<sequence length="421" mass="47629">MAEYFLCLTAGGGVPLFYRSKEDSKQLSFPIIGSLNGVHMFANTHDVDLQSASTDNTHLVWKVFHNSLTLILVREKEGSHGTVFLKQHMELLFQAMVLLYGLEDLMNIKNNERFKREIKVCFNLLDNLLYRSPHYNVSYMADITLTVDTIHVPENAILQNYLESFVQTADSPYGCLLVLGKVAVATTKWWDLTANELVLLSMLVNTLPRCSSRDIPVFLPHGSPKVPHRLLTFQLVQGVEVCVICGPSPSLAELEREVERFWRNSYDCLAAVSRAIPRNFPSTINLDQNILGFALLNTETHRCLCTVQPSTQENTTQGNIPSTAKRKALLRSFYQYTWESFLNQTNQSEQDNQGADATVQTPTNHSALDIYLCSTSHKCYALTINHYSLFILYSTNIPTYALKSVSRQTFDILTKEKSIIL</sequence>
<comment type="similarity">
    <text evidence="2">Belongs to the fuzzy family.</text>
</comment>
<dbReference type="InterPro" id="IPR026069">
    <property type="entry name" value="Fuzzy"/>
</dbReference>
<dbReference type="OrthoDB" id="74835at2759"/>
<gene>
    <name evidence="5" type="ORF">OFUS_LOCUS11523</name>
</gene>
<dbReference type="GO" id="GO:0005856">
    <property type="term" value="C:cytoskeleton"/>
    <property type="evidence" value="ECO:0007669"/>
    <property type="project" value="UniProtKB-SubCell"/>
</dbReference>
<comment type="subcellular location">
    <subcellularLocation>
        <location evidence="1">Cytoplasm</location>
        <location evidence="1">Cytoskeleton</location>
    </subcellularLocation>
</comment>
<dbReference type="InterPro" id="IPR043972">
    <property type="entry name" value="FUZ/MON1/HPS1_longin_1"/>
</dbReference>
<dbReference type="GO" id="GO:1905515">
    <property type="term" value="P:non-motile cilium assembly"/>
    <property type="evidence" value="ECO:0007669"/>
    <property type="project" value="TreeGrafter"/>
</dbReference>
<name>A0A8J1Y2X0_OWEFU</name>
<dbReference type="PANTHER" id="PTHR13559:SF1">
    <property type="entry name" value="PROTEIN FUZZY HOMOLOG"/>
    <property type="match status" value="1"/>
</dbReference>
<evidence type="ECO:0000256" key="3">
    <source>
        <dbReference type="ARBA" id="ARBA00022490"/>
    </source>
</evidence>